<organism evidence="1 2">
    <name type="scientific">Shewanella atlantica</name>
    <dbReference type="NCBI Taxonomy" id="271099"/>
    <lineage>
        <taxon>Bacteria</taxon>
        <taxon>Pseudomonadati</taxon>
        <taxon>Pseudomonadota</taxon>
        <taxon>Gammaproteobacteria</taxon>
        <taxon>Alteromonadales</taxon>
        <taxon>Shewanellaceae</taxon>
        <taxon>Shewanella</taxon>
    </lineage>
</organism>
<evidence type="ECO:0000313" key="1">
    <source>
        <dbReference type="EMBL" id="RTR31659.1"/>
    </source>
</evidence>
<dbReference type="AlphaFoldDB" id="A0A3S0IE18"/>
<reference evidence="1 2" key="1">
    <citation type="submission" date="2018-12" db="EMBL/GenBank/DDBJ databases">
        <authorList>
            <person name="Yu L."/>
        </authorList>
    </citation>
    <scope>NUCLEOTIDE SEQUENCE [LARGE SCALE GENOMIC DNA]</scope>
    <source>
        <strain evidence="1 2">HAW-EB5</strain>
    </source>
</reference>
<comment type="caution">
    <text evidence="1">The sequence shown here is derived from an EMBL/GenBank/DDBJ whole genome shotgun (WGS) entry which is preliminary data.</text>
</comment>
<name>A0A3S0IE18_9GAMM</name>
<dbReference type="RefSeq" id="WP_126506210.1">
    <property type="nucleotide sequence ID" value="NZ_RXNV01000005.1"/>
</dbReference>
<gene>
    <name evidence="1" type="ORF">EKG39_13165</name>
</gene>
<evidence type="ECO:0008006" key="3">
    <source>
        <dbReference type="Google" id="ProtNLM"/>
    </source>
</evidence>
<sequence>MKCKLCGKERPLRQSHIIPEFAFSPLYDEKHRFNEISLDVKRRNRFKQKGVRERLLCGQCEQFFSKYEQYASTVISRYRKSLEFRQVGDLFHLKGFDYNKLKIFALSILWRASVTKLEFFAEINLEHHESIIHQMLLTESPGDESDYPLMLFPMYHHGKIQEDLITTPYVSEIEGHKVYCFLFLGLTWAFIVSNKEKSNRLIECSLSRTGEIIMLPRALEHSPRIVDMAKDMARSGKL</sequence>
<proteinExistence type="predicted"/>
<dbReference type="OrthoDB" id="5518417at2"/>
<dbReference type="EMBL" id="RXNV01000005">
    <property type="protein sequence ID" value="RTR31659.1"/>
    <property type="molecule type" value="Genomic_DNA"/>
</dbReference>
<keyword evidence="2" id="KW-1185">Reference proteome</keyword>
<evidence type="ECO:0000313" key="2">
    <source>
        <dbReference type="Proteomes" id="UP000282060"/>
    </source>
</evidence>
<accession>A0A3S0IE18</accession>
<dbReference type="Proteomes" id="UP000282060">
    <property type="component" value="Unassembled WGS sequence"/>
</dbReference>
<protein>
    <recommendedName>
        <fullName evidence="3">HNH endonuclease</fullName>
    </recommendedName>
</protein>